<dbReference type="OrthoDB" id="1701144at2759"/>
<feature type="domain" description="Reverse transcriptase" evidence="1">
    <location>
        <begin position="1"/>
        <end position="64"/>
    </location>
</feature>
<dbReference type="InterPro" id="IPR000477">
    <property type="entry name" value="RT_dom"/>
</dbReference>
<protein>
    <submittedName>
        <fullName evidence="2">Retrovirus Polyprotein</fullName>
    </submittedName>
</protein>
<gene>
    <name evidence="2" type="ORF">PHMEG_0004082</name>
</gene>
<evidence type="ECO:0000313" key="2">
    <source>
        <dbReference type="EMBL" id="OWZ21385.1"/>
    </source>
</evidence>
<dbReference type="InterPro" id="IPR043502">
    <property type="entry name" value="DNA/RNA_pol_sf"/>
</dbReference>
<organism evidence="2 3">
    <name type="scientific">Phytophthora megakarya</name>
    <dbReference type="NCBI Taxonomy" id="4795"/>
    <lineage>
        <taxon>Eukaryota</taxon>
        <taxon>Sar</taxon>
        <taxon>Stramenopiles</taxon>
        <taxon>Oomycota</taxon>
        <taxon>Peronosporomycetes</taxon>
        <taxon>Peronosporales</taxon>
        <taxon>Peronosporaceae</taxon>
        <taxon>Phytophthora</taxon>
    </lineage>
</organism>
<dbReference type="SUPFAM" id="SSF56672">
    <property type="entry name" value="DNA/RNA polymerases"/>
    <property type="match status" value="1"/>
</dbReference>
<proteinExistence type="predicted"/>
<dbReference type="AlphaFoldDB" id="A0A225WUT7"/>
<dbReference type="InterPro" id="IPR043128">
    <property type="entry name" value="Rev_trsase/Diguanyl_cyclase"/>
</dbReference>
<evidence type="ECO:0000259" key="1">
    <source>
        <dbReference type="PROSITE" id="PS50878"/>
    </source>
</evidence>
<accession>A0A225WUT7</accession>
<reference evidence="3" key="1">
    <citation type="submission" date="2017-03" db="EMBL/GenBank/DDBJ databases">
        <title>Phytopthora megakarya and P. palmivora, two closely related causual agents of cacao black pod achieved similar genome size and gene model numbers by different mechanisms.</title>
        <authorList>
            <person name="Ali S."/>
            <person name="Shao J."/>
            <person name="Larry D.J."/>
            <person name="Kronmiller B."/>
            <person name="Shen D."/>
            <person name="Strem M.D."/>
            <person name="Melnick R.L."/>
            <person name="Guiltinan M.J."/>
            <person name="Tyler B.M."/>
            <person name="Meinhardt L.W."/>
            <person name="Bailey B.A."/>
        </authorList>
    </citation>
    <scope>NUCLEOTIDE SEQUENCE [LARGE SCALE GENOMIC DNA]</scope>
    <source>
        <strain evidence="3">zdho120</strain>
    </source>
</reference>
<dbReference type="Gene3D" id="3.30.70.270">
    <property type="match status" value="1"/>
</dbReference>
<name>A0A225WUT7_9STRA</name>
<keyword evidence="3" id="KW-1185">Reference proteome</keyword>
<comment type="caution">
    <text evidence="2">The sequence shown here is derived from an EMBL/GenBank/DDBJ whole genome shotgun (WGS) entry which is preliminary data.</text>
</comment>
<dbReference type="Proteomes" id="UP000198211">
    <property type="component" value="Unassembled WGS sequence"/>
</dbReference>
<dbReference type="EMBL" id="NBNE01000231">
    <property type="protein sequence ID" value="OWZ21385.1"/>
    <property type="molecule type" value="Genomic_DNA"/>
</dbReference>
<dbReference type="PROSITE" id="PS50878">
    <property type="entry name" value="RT_POL"/>
    <property type="match status" value="1"/>
</dbReference>
<sequence length="69" mass="7999">MEKRFDSLFYRFIIDDILLFADDIDTYLDILEEFFGLLEAPGLKLSAKKSSLYQKTVKWCGRVISSDGI</sequence>
<evidence type="ECO:0000313" key="3">
    <source>
        <dbReference type="Proteomes" id="UP000198211"/>
    </source>
</evidence>